<proteinExistence type="inferred from homology"/>
<dbReference type="InterPro" id="IPR038932">
    <property type="entry name" value="PARPBP"/>
</dbReference>
<evidence type="ECO:0000256" key="9">
    <source>
        <dbReference type="ARBA" id="ARBA00023242"/>
    </source>
</evidence>
<evidence type="ECO:0000256" key="3">
    <source>
        <dbReference type="ARBA" id="ARBA00009135"/>
    </source>
</evidence>
<keyword evidence="5" id="KW-0963">Cytoplasm</keyword>
<evidence type="ECO:0000256" key="1">
    <source>
        <dbReference type="ARBA" id="ARBA00004123"/>
    </source>
</evidence>
<gene>
    <name evidence="14" type="primary">LOC103267750</name>
</gene>
<dbReference type="PANTHER" id="PTHR32121:SF0">
    <property type="entry name" value="PCNA-INTERACTING PARTNER"/>
    <property type="match status" value="1"/>
</dbReference>
<dbReference type="PANTHER" id="PTHR32121">
    <property type="entry name" value="PCNA-INTERACTING PARTNER"/>
    <property type="match status" value="1"/>
</dbReference>
<dbReference type="Proteomes" id="UP000189704">
    <property type="component" value="Unplaced"/>
</dbReference>
<feature type="region of interest" description="Disordered" evidence="12">
    <location>
        <begin position="305"/>
        <end position="329"/>
    </location>
</feature>
<dbReference type="GO" id="GO:0006281">
    <property type="term" value="P:DNA repair"/>
    <property type="evidence" value="ECO:0007669"/>
    <property type="project" value="UniProtKB-KW"/>
</dbReference>
<keyword evidence="7" id="KW-0238">DNA-binding</keyword>
<keyword evidence="8" id="KW-0234">DNA repair</keyword>
<comment type="subcellular location">
    <subcellularLocation>
        <location evidence="2">Cytoplasm</location>
    </subcellularLocation>
    <subcellularLocation>
        <location evidence="1">Nucleus</location>
    </subcellularLocation>
</comment>
<dbReference type="KEGG" id="csyr:103267750"/>
<name>A0A3Q0ECQ4_CARSF</name>
<keyword evidence="13" id="KW-1185">Reference proteome</keyword>
<evidence type="ECO:0000256" key="5">
    <source>
        <dbReference type="ARBA" id="ARBA00022490"/>
    </source>
</evidence>
<comment type="similarity">
    <text evidence="3">Belongs to the PARI family.</text>
</comment>
<accession>A0A3Q0ECQ4</accession>
<sequence length="363" mass="40077">MSIFLVATSFIRAIELGGKGYAPSPSDPLRTHVKGLSNFINFIDKLDEILGEIPNPSIAGGRILSVIKMQLIKDQNSRDPFYKAVEEVVQHLDVRIKNIINSQQGDVAVSTTDISPARPKSYAINHGTAYCGRDTVKALLVLLDEEAASAPTKNKAELLYDEENTIHHNGTSLLVLFRSPTQVNNSSVKPLRERICKSLQEKEIKMKQTLMRSQFACTYKDDCMISRDNWKNVNSASKPLCDVLRTENDLSGTNSSVGRSTIGTSFGNVYLDGSKNEKLSTKSNNQAGSKSSKRKHVDLDVENIFCDNGNEPPQPKNVKISKTSNDSQNKLDGRLARVAKGNKCTTTGKLIIGQTKLTQFFRL</sequence>
<protein>
    <recommendedName>
        <fullName evidence="4">PCNA-interacting partner</fullName>
    </recommendedName>
    <alternativeName>
        <fullName evidence="10">PARP-1 binding protein</fullName>
    </alternativeName>
    <alternativeName>
        <fullName evidence="11">PARP1-binding protein</fullName>
    </alternativeName>
</protein>
<reference evidence="14" key="1">
    <citation type="submission" date="2025-08" db="UniProtKB">
        <authorList>
            <consortium name="RefSeq"/>
        </authorList>
    </citation>
    <scope>IDENTIFICATION</scope>
</reference>
<dbReference type="RefSeq" id="XP_021571848.1">
    <property type="nucleotide sequence ID" value="XM_021716173.1"/>
</dbReference>
<evidence type="ECO:0000313" key="13">
    <source>
        <dbReference type="Proteomes" id="UP000189704"/>
    </source>
</evidence>
<keyword evidence="6" id="KW-0227">DNA damage</keyword>
<dbReference type="OrthoDB" id="6427080at2759"/>
<dbReference type="GO" id="GO:0003677">
    <property type="term" value="F:DNA binding"/>
    <property type="evidence" value="ECO:0007669"/>
    <property type="project" value="UniProtKB-KW"/>
</dbReference>
<keyword evidence="9" id="KW-0539">Nucleus</keyword>
<dbReference type="GO" id="GO:0005737">
    <property type="term" value="C:cytoplasm"/>
    <property type="evidence" value="ECO:0007669"/>
    <property type="project" value="UniProtKB-SubCell"/>
</dbReference>
<evidence type="ECO:0000256" key="4">
    <source>
        <dbReference type="ARBA" id="ARBA00014320"/>
    </source>
</evidence>
<organism evidence="13 14">
    <name type="scientific">Carlito syrichta</name>
    <name type="common">Philippine tarsier</name>
    <name type="synonym">Tarsius syrichta</name>
    <dbReference type="NCBI Taxonomy" id="1868482"/>
    <lineage>
        <taxon>Eukaryota</taxon>
        <taxon>Metazoa</taxon>
        <taxon>Chordata</taxon>
        <taxon>Craniata</taxon>
        <taxon>Vertebrata</taxon>
        <taxon>Euteleostomi</taxon>
        <taxon>Mammalia</taxon>
        <taxon>Eutheria</taxon>
        <taxon>Euarchontoglires</taxon>
        <taxon>Primates</taxon>
        <taxon>Haplorrhini</taxon>
        <taxon>Tarsiiformes</taxon>
        <taxon>Tarsiidae</taxon>
        <taxon>Carlito</taxon>
    </lineage>
</organism>
<evidence type="ECO:0000256" key="6">
    <source>
        <dbReference type="ARBA" id="ARBA00022763"/>
    </source>
</evidence>
<dbReference type="GeneID" id="103267750"/>
<evidence type="ECO:0000256" key="10">
    <source>
        <dbReference type="ARBA" id="ARBA00031632"/>
    </source>
</evidence>
<evidence type="ECO:0000256" key="2">
    <source>
        <dbReference type="ARBA" id="ARBA00004496"/>
    </source>
</evidence>
<evidence type="ECO:0000256" key="12">
    <source>
        <dbReference type="SAM" id="MobiDB-lite"/>
    </source>
</evidence>
<dbReference type="AlphaFoldDB" id="A0A3Q0ECQ4"/>
<evidence type="ECO:0000256" key="8">
    <source>
        <dbReference type="ARBA" id="ARBA00023204"/>
    </source>
</evidence>
<dbReference type="STRING" id="1868482.ENSTSYP00000002681"/>
<evidence type="ECO:0000256" key="11">
    <source>
        <dbReference type="ARBA" id="ARBA00032731"/>
    </source>
</evidence>
<evidence type="ECO:0000313" key="14">
    <source>
        <dbReference type="RefSeq" id="XP_021571848.1"/>
    </source>
</evidence>
<dbReference type="GO" id="GO:2000042">
    <property type="term" value="P:negative regulation of double-strand break repair via homologous recombination"/>
    <property type="evidence" value="ECO:0007669"/>
    <property type="project" value="InterPro"/>
</dbReference>
<dbReference type="GO" id="GO:0000785">
    <property type="term" value="C:chromatin"/>
    <property type="evidence" value="ECO:0007669"/>
    <property type="project" value="TreeGrafter"/>
</dbReference>
<evidence type="ECO:0000256" key="7">
    <source>
        <dbReference type="ARBA" id="ARBA00023125"/>
    </source>
</evidence>
<dbReference type="GO" id="GO:0005634">
    <property type="term" value="C:nucleus"/>
    <property type="evidence" value="ECO:0007669"/>
    <property type="project" value="UniProtKB-SubCell"/>
</dbReference>